<evidence type="ECO:0000313" key="2">
    <source>
        <dbReference type="EMBL" id="KAJ5131380.1"/>
    </source>
</evidence>
<organism evidence="2 3">
    <name type="scientific">Penicillium bovifimosum</name>
    <dbReference type="NCBI Taxonomy" id="126998"/>
    <lineage>
        <taxon>Eukaryota</taxon>
        <taxon>Fungi</taxon>
        <taxon>Dikarya</taxon>
        <taxon>Ascomycota</taxon>
        <taxon>Pezizomycotina</taxon>
        <taxon>Eurotiomycetes</taxon>
        <taxon>Eurotiomycetidae</taxon>
        <taxon>Eurotiales</taxon>
        <taxon>Aspergillaceae</taxon>
        <taxon>Penicillium</taxon>
    </lineage>
</organism>
<feature type="region of interest" description="Disordered" evidence="1">
    <location>
        <begin position="21"/>
        <end position="64"/>
    </location>
</feature>
<proteinExistence type="predicted"/>
<dbReference type="GeneID" id="81407333"/>
<comment type="caution">
    <text evidence="2">The sequence shown here is derived from an EMBL/GenBank/DDBJ whole genome shotgun (WGS) entry which is preliminary data.</text>
</comment>
<name>A0A9W9GWL4_9EURO</name>
<protein>
    <submittedName>
        <fullName evidence="2">Uncharacterized protein</fullName>
    </submittedName>
</protein>
<accession>A0A9W9GWL4</accession>
<keyword evidence="3" id="KW-1185">Reference proteome</keyword>
<evidence type="ECO:0000256" key="1">
    <source>
        <dbReference type="SAM" id="MobiDB-lite"/>
    </source>
</evidence>
<dbReference type="AlphaFoldDB" id="A0A9W9GWL4"/>
<gene>
    <name evidence="2" type="ORF">N7515_007419</name>
</gene>
<dbReference type="EMBL" id="JAPQKL010000005">
    <property type="protein sequence ID" value="KAJ5131380.1"/>
    <property type="molecule type" value="Genomic_DNA"/>
</dbReference>
<reference evidence="2" key="1">
    <citation type="submission" date="2022-11" db="EMBL/GenBank/DDBJ databases">
        <authorList>
            <person name="Petersen C."/>
        </authorList>
    </citation>
    <scope>NUCLEOTIDE SEQUENCE</scope>
    <source>
        <strain evidence="2">IBT 22155</strain>
    </source>
</reference>
<dbReference type="RefSeq" id="XP_056521759.1">
    <property type="nucleotide sequence ID" value="XM_056668163.1"/>
</dbReference>
<dbReference type="Proteomes" id="UP001149079">
    <property type="component" value="Unassembled WGS sequence"/>
</dbReference>
<sequence length="577" mass="63870">MELTFTPLTALRRHNPSIISRDRLSSTSSSLSSFPYPQIPTRRSSLSTNMEYDSSEHATSTRTPSLSDSLYNIDVVKIRGDRAAASRDIHKTGLDCEEDPFVDHTPQGRLHPRDARITRSGYRRAPQLLVRWSSGSYGDAEPCIQAESSSSSDAIDPPVASVSKRKLRMDSARILSGITHRSSSGLLCPLNPPITYATMRSYTGLPCFSSDSMSVWASVNVSADVEPIALPDDSSLAPIDMIILFDSLQQPSVSILTPMVLASSILASNLVPNRDRIAMACVDGRARNGFELLLPLGFHSFETSRSALNTFSFRQLKKRKVPCADAGNSIRQVSQLFYSSSRAAFCHLVFISAHPPEGLVISGLDTAIGVHTISPQLSFPIDTMNHPLGWHIFYDADSDDPRSSEVHFMRKVSKFVRQIRTGLCPGMITDLRLFIDQGPGCHFESAIGSCQLARLRPGETWILKMKVDVPVEFYQEAQLTEHPVLEDLIREINRVLKAYSTYPTAQDVLSGRLEYRHSLFPTQHDIFLETHCTISRTPVVPSEASEPHQENTRLVSYEMDDDTFSLSLGSASDSSSD</sequence>
<evidence type="ECO:0000313" key="3">
    <source>
        <dbReference type="Proteomes" id="UP001149079"/>
    </source>
</evidence>
<feature type="compositionally biased region" description="Polar residues" evidence="1">
    <location>
        <begin position="41"/>
        <end position="64"/>
    </location>
</feature>
<dbReference type="OrthoDB" id="5596422at2759"/>
<reference evidence="2" key="2">
    <citation type="journal article" date="2023" name="IMA Fungus">
        <title>Comparative genomic study of the Penicillium genus elucidates a diverse pangenome and 15 lateral gene transfer events.</title>
        <authorList>
            <person name="Petersen C."/>
            <person name="Sorensen T."/>
            <person name="Nielsen M.R."/>
            <person name="Sondergaard T.E."/>
            <person name="Sorensen J.L."/>
            <person name="Fitzpatrick D.A."/>
            <person name="Frisvad J.C."/>
            <person name="Nielsen K.L."/>
        </authorList>
    </citation>
    <scope>NUCLEOTIDE SEQUENCE</scope>
    <source>
        <strain evidence="2">IBT 22155</strain>
    </source>
</reference>